<sequence length="123" mass="13746">MTERHERSFAPSLQLFSLSDLADGLDIDLKAIKTTSVGLSANSDFHAESAERLISTYMNNASNRWYSPEASLSVEIVFRLLPRINHGSTDIHRAKTATEAETYLGDILHTKTKDGNMVLLRRP</sequence>
<name>B0YAJ9_ASPFC</name>
<dbReference type="Proteomes" id="UP000001699">
    <property type="component" value="Unassembled WGS sequence"/>
</dbReference>
<protein>
    <submittedName>
        <fullName evidence="1">Uncharacterized protein</fullName>
    </submittedName>
</protein>
<dbReference type="EMBL" id="DS499600">
    <property type="protein sequence ID" value="EDP49042.1"/>
    <property type="molecule type" value="Genomic_DNA"/>
</dbReference>
<evidence type="ECO:0000313" key="1">
    <source>
        <dbReference type="EMBL" id="EDP49042.1"/>
    </source>
</evidence>
<proteinExistence type="predicted"/>
<dbReference type="HOGENOM" id="CLU_2014740_0_0_1"/>
<keyword evidence="2" id="KW-1185">Reference proteome</keyword>
<organism evidence="1 2">
    <name type="scientific">Aspergillus fumigatus (strain CBS 144.89 / FGSC A1163 / CEA10)</name>
    <name type="common">Neosartorya fumigata</name>
    <dbReference type="NCBI Taxonomy" id="451804"/>
    <lineage>
        <taxon>Eukaryota</taxon>
        <taxon>Fungi</taxon>
        <taxon>Dikarya</taxon>
        <taxon>Ascomycota</taxon>
        <taxon>Pezizomycotina</taxon>
        <taxon>Eurotiomycetes</taxon>
        <taxon>Eurotiomycetidae</taxon>
        <taxon>Eurotiales</taxon>
        <taxon>Aspergillaceae</taxon>
        <taxon>Aspergillus</taxon>
        <taxon>Aspergillus subgen. Fumigati</taxon>
    </lineage>
</organism>
<dbReference type="AlphaFoldDB" id="B0YAJ9"/>
<reference evidence="1 2" key="1">
    <citation type="journal article" date="2008" name="PLoS Genet.">
        <title>Genomic islands in the pathogenic filamentous fungus Aspergillus fumigatus.</title>
        <authorList>
            <person name="Fedorova N.D."/>
            <person name="Khaldi N."/>
            <person name="Joardar V.S."/>
            <person name="Maiti R."/>
            <person name="Amedeo P."/>
            <person name="Anderson M.J."/>
            <person name="Crabtree J."/>
            <person name="Silva J.C."/>
            <person name="Badger J.H."/>
            <person name="Albarraq A."/>
            <person name="Angiuoli S."/>
            <person name="Bussey H."/>
            <person name="Bowyer P."/>
            <person name="Cotty P.J."/>
            <person name="Dyer P.S."/>
            <person name="Egan A."/>
            <person name="Galens K."/>
            <person name="Fraser-Liggett C.M."/>
            <person name="Haas B.J."/>
            <person name="Inman J.M."/>
            <person name="Kent R."/>
            <person name="Lemieux S."/>
            <person name="Malavazi I."/>
            <person name="Orvis J."/>
            <person name="Roemer T."/>
            <person name="Ronning C.M."/>
            <person name="Sundaram J.P."/>
            <person name="Sutton G."/>
            <person name="Turner G."/>
            <person name="Venter J.C."/>
            <person name="White O.R."/>
            <person name="Whitty B.R."/>
            <person name="Youngman P."/>
            <person name="Wolfe K.H."/>
            <person name="Goldman G.H."/>
            <person name="Wortman J.R."/>
            <person name="Jiang B."/>
            <person name="Denning D.W."/>
            <person name="Nierman W.C."/>
        </authorList>
    </citation>
    <scope>NUCLEOTIDE SEQUENCE [LARGE SCALE GENOMIC DNA]</scope>
    <source>
        <strain evidence="2">CBS 144.89 / FGSC A1163 / CEA10</strain>
    </source>
</reference>
<evidence type="ECO:0000313" key="2">
    <source>
        <dbReference type="Proteomes" id="UP000001699"/>
    </source>
</evidence>
<accession>B0YAJ9</accession>
<gene>
    <name evidence="1" type="ORF">AFUB_084920</name>
</gene>
<dbReference type="VEuPathDB" id="FungiDB:AFUB_084920"/>